<organism evidence="2 3">
    <name type="scientific">Sesamum alatum</name>
    <dbReference type="NCBI Taxonomy" id="300844"/>
    <lineage>
        <taxon>Eukaryota</taxon>
        <taxon>Viridiplantae</taxon>
        <taxon>Streptophyta</taxon>
        <taxon>Embryophyta</taxon>
        <taxon>Tracheophyta</taxon>
        <taxon>Spermatophyta</taxon>
        <taxon>Magnoliopsida</taxon>
        <taxon>eudicotyledons</taxon>
        <taxon>Gunneridae</taxon>
        <taxon>Pentapetalae</taxon>
        <taxon>asterids</taxon>
        <taxon>lamiids</taxon>
        <taxon>Lamiales</taxon>
        <taxon>Pedaliaceae</taxon>
        <taxon>Sesamum</taxon>
    </lineage>
</organism>
<evidence type="ECO:0000256" key="1">
    <source>
        <dbReference type="SAM" id="MobiDB-lite"/>
    </source>
</evidence>
<reference evidence="2" key="1">
    <citation type="submission" date="2020-06" db="EMBL/GenBank/DDBJ databases">
        <authorList>
            <person name="Li T."/>
            <person name="Hu X."/>
            <person name="Zhang T."/>
            <person name="Song X."/>
            <person name="Zhang H."/>
            <person name="Dai N."/>
            <person name="Sheng W."/>
            <person name="Hou X."/>
            <person name="Wei L."/>
        </authorList>
    </citation>
    <scope>NUCLEOTIDE SEQUENCE</scope>
    <source>
        <strain evidence="2">3651</strain>
        <tissue evidence="2">Leaf</tissue>
    </source>
</reference>
<evidence type="ECO:0000313" key="2">
    <source>
        <dbReference type="EMBL" id="KAK4430716.1"/>
    </source>
</evidence>
<feature type="region of interest" description="Disordered" evidence="1">
    <location>
        <begin position="69"/>
        <end position="110"/>
    </location>
</feature>
<proteinExistence type="predicted"/>
<protein>
    <submittedName>
        <fullName evidence="2">Uncharacterized protein</fullName>
    </submittedName>
</protein>
<evidence type="ECO:0000313" key="3">
    <source>
        <dbReference type="Proteomes" id="UP001293254"/>
    </source>
</evidence>
<reference evidence="2" key="2">
    <citation type="journal article" date="2024" name="Plant">
        <title>Genomic evolution and insights into agronomic trait innovations of Sesamum species.</title>
        <authorList>
            <person name="Miao H."/>
            <person name="Wang L."/>
            <person name="Qu L."/>
            <person name="Liu H."/>
            <person name="Sun Y."/>
            <person name="Le M."/>
            <person name="Wang Q."/>
            <person name="Wei S."/>
            <person name="Zheng Y."/>
            <person name="Lin W."/>
            <person name="Duan Y."/>
            <person name="Cao H."/>
            <person name="Xiong S."/>
            <person name="Wang X."/>
            <person name="Wei L."/>
            <person name="Li C."/>
            <person name="Ma Q."/>
            <person name="Ju M."/>
            <person name="Zhao R."/>
            <person name="Li G."/>
            <person name="Mu C."/>
            <person name="Tian Q."/>
            <person name="Mei H."/>
            <person name="Zhang T."/>
            <person name="Gao T."/>
            <person name="Zhang H."/>
        </authorList>
    </citation>
    <scope>NUCLEOTIDE SEQUENCE</scope>
    <source>
        <strain evidence="2">3651</strain>
    </source>
</reference>
<name>A0AAE2CQE3_9LAMI</name>
<accession>A0AAE2CQE3</accession>
<dbReference type="Proteomes" id="UP001293254">
    <property type="component" value="Unassembled WGS sequence"/>
</dbReference>
<sequence>MSSHFNVGTEFGTTLGRNNIDLKKPCPKIFGTDFGNREFAGGGRRSDPPQLTTTTTFVAHIVVTCAMLGDDDDGDGRRRPQWPEKVIPNSPVAVGASSARGEGRKNGGCVGASFRQWRTGEVKGIAAKGTTSFRRRGRQV</sequence>
<dbReference type="EMBL" id="JACGWO010000003">
    <property type="protein sequence ID" value="KAK4430716.1"/>
    <property type="molecule type" value="Genomic_DNA"/>
</dbReference>
<dbReference type="AlphaFoldDB" id="A0AAE2CQE3"/>
<keyword evidence="3" id="KW-1185">Reference proteome</keyword>
<gene>
    <name evidence="2" type="ORF">Salat_0833300</name>
</gene>
<comment type="caution">
    <text evidence="2">The sequence shown here is derived from an EMBL/GenBank/DDBJ whole genome shotgun (WGS) entry which is preliminary data.</text>
</comment>